<dbReference type="InterPro" id="IPR002737">
    <property type="entry name" value="MEMO1_fam"/>
</dbReference>
<dbReference type="PANTHER" id="PTHR11060:SF0">
    <property type="entry name" value="PROTEIN MEMO1"/>
    <property type="match status" value="1"/>
</dbReference>
<sequence>MDEPLIREASHAGSWYTANKKLLNERLDKYMSDFYGESIDHIKEFDNSKNDIISEDGSYKGARVAIGPHAGHEYCGSILGQAYKSLDTSNIKRIFILGPSHYVYYKGFVLTSDCDYYETPIGNIPIDVDVIKELTDLDKKVFKRMKLEVDEKEHCFEMHLPFIYKKFGSNVKLIPIMISSSSEEFDDKIANYLKPYFQDTSNAFIVSTDFCHWGSRFSYEVYTPTGDLNDIVNIKKNERIGKNALPIYKSIESLDKAAIKSIMTGSYRSFKDYIYCTENTICGAKPLGILMLLMQESINGDNDKTKSLHTLRFNGYAQSSKVIEADDSSVSYASAYGIV</sequence>
<keyword evidence="3" id="KW-1185">Reference proteome</keyword>
<protein>
    <submittedName>
        <fullName evidence="2">Mho1 protein</fullName>
    </submittedName>
</protein>
<organism evidence="2 3">
    <name type="scientific">Pichia kluyveri</name>
    <name type="common">Yeast</name>
    <dbReference type="NCBI Taxonomy" id="36015"/>
    <lineage>
        <taxon>Eukaryota</taxon>
        <taxon>Fungi</taxon>
        <taxon>Dikarya</taxon>
        <taxon>Ascomycota</taxon>
        <taxon>Saccharomycotina</taxon>
        <taxon>Pichiomycetes</taxon>
        <taxon>Pichiales</taxon>
        <taxon>Pichiaceae</taxon>
        <taxon>Pichia</taxon>
    </lineage>
</organism>
<dbReference type="NCBIfam" id="TIGR04336">
    <property type="entry name" value="AmmeMemoSam_B"/>
    <property type="match status" value="1"/>
</dbReference>
<evidence type="ECO:0000313" key="3">
    <source>
        <dbReference type="Proteomes" id="UP001378960"/>
    </source>
</evidence>
<dbReference type="PANTHER" id="PTHR11060">
    <property type="entry name" value="PROTEIN MEMO1"/>
    <property type="match status" value="1"/>
</dbReference>
<dbReference type="CDD" id="cd07361">
    <property type="entry name" value="MEMO_like"/>
    <property type="match status" value="1"/>
</dbReference>
<dbReference type="Gene3D" id="3.40.830.10">
    <property type="entry name" value="LigB-like"/>
    <property type="match status" value="1"/>
</dbReference>
<comment type="caution">
    <text evidence="2">The sequence shown here is derived from an EMBL/GenBank/DDBJ whole genome shotgun (WGS) entry which is preliminary data.</text>
</comment>
<accession>A0AAV5QXQ8</accession>
<proteinExistence type="inferred from homology"/>
<dbReference type="HAMAP" id="MF_00055">
    <property type="entry name" value="MEMO1"/>
    <property type="match status" value="1"/>
</dbReference>
<dbReference type="Proteomes" id="UP001378960">
    <property type="component" value="Unassembled WGS sequence"/>
</dbReference>
<gene>
    <name evidence="2" type="ORF">DAPK24_001620</name>
</gene>
<comment type="similarity">
    <text evidence="1">Belongs to the MEMO1 family.</text>
</comment>
<dbReference type="Pfam" id="PF01875">
    <property type="entry name" value="Memo"/>
    <property type="match status" value="1"/>
</dbReference>
<reference evidence="2 3" key="1">
    <citation type="journal article" date="2023" name="Elife">
        <title>Identification of key yeast species and microbe-microbe interactions impacting larval growth of Drosophila in the wild.</title>
        <authorList>
            <person name="Mure A."/>
            <person name="Sugiura Y."/>
            <person name="Maeda R."/>
            <person name="Honda K."/>
            <person name="Sakurai N."/>
            <person name="Takahashi Y."/>
            <person name="Watada M."/>
            <person name="Katoh T."/>
            <person name="Gotoh A."/>
            <person name="Gotoh Y."/>
            <person name="Taniguchi I."/>
            <person name="Nakamura K."/>
            <person name="Hayashi T."/>
            <person name="Katayama T."/>
            <person name="Uemura T."/>
            <person name="Hattori Y."/>
        </authorList>
    </citation>
    <scope>NUCLEOTIDE SEQUENCE [LARGE SCALE GENOMIC DNA]</scope>
    <source>
        <strain evidence="2 3">PK-24</strain>
    </source>
</reference>
<evidence type="ECO:0000313" key="2">
    <source>
        <dbReference type="EMBL" id="GMM43587.1"/>
    </source>
</evidence>
<dbReference type="AlphaFoldDB" id="A0AAV5QXQ8"/>
<dbReference type="EMBL" id="BTGB01000001">
    <property type="protein sequence ID" value="GMM43587.1"/>
    <property type="molecule type" value="Genomic_DNA"/>
</dbReference>
<evidence type="ECO:0000256" key="1">
    <source>
        <dbReference type="ARBA" id="ARBA00006315"/>
    </source>
</evidence>
<name>A0AAV5QXQ8_PICKL</name>